<reference evidence="2 3" key="1">
    <citation type="submission" date="2018-07" db="EMBL/GenBank/DDBJ databases">
        <title>Genomic Encyclopedia of Type Strains, Phase IV (KMG-IV): sequencing the most valuable type-strain genomes for metagenomic binning, comparative biology and taxonomic classification.</title>
        <authorList>
            <person name="Goeker M."/>
        </authorList>
    </citation>
    <scope>NUCLEOTIDE SEQUENCE [LARGE SCALE GENOMIC DNA]</scope>
    <source>
        <strain evidence="2 3">DSM 25528</strain>
    </source>
</reference>
<comment type="caution">
    <text evidence="2">The sequence shown here is derived from an EMBL/GenBank/DDBJ whole genome shotgun (WGS) entry which is preliminary data.</text>
</comment>
<dbReference type="Gene3D" id="3.90.1140.10">
    <property type="entry name" value="Cyclic phosphodiesterase"/>
    <property type="match status" value="1"/>
</dbReference>
<dbReference type="InterPro" id="IPR015069">
    <property type="entry name" value="2H-PEstase_DUF1868"/>
</dbReference>
<dbReference type="RefSeq" id="WP_114364056.1">
    <property type="nucleotide sequence ID" value="NZ_QPIX01000008.1"/>
</dbReference>
<evidence type="ECO:0000313" key="2">
    <source>
        <dbReference type="EMBL" id="RCW22644.1"/>
    </source>
</evidence>
<evidence type="ECO:0000259" key="1">
    <source>
        <dbReference type="Pfam" id="PF08975"/>
    </source>
</evidence>
<sequence length="234" mass="26510">MLISTVKPLDIGRKFHEGGAVRYFPGNTIVCHVTAQAALIARLDGLYDRLRSARAVHSYTLLPPSSWHMTLYVGICDQDRRADRWPVDLSLATPLEEANRFVANRLRAADFAGPSKFQMKIKGFWPLRDGIVLGVKPIDDAEDKAIRALRDQIAECVGMRLEGHDTYEFHITMAYFVGEPTDEEFAELSDLLAAEEKDMLDSLPPFEVGPGEYCLFNDMFCFQRQFFLTSGRDR</sequence>
<proteinExistence type="predicted"/>
<dbReference type="AlphaFoldDB" id="A0A6I7HLW7"/>
<dbReference type="Pfam" id="PF08975">
    <property type="entry name" value="2H-phosphodiest"/>
    <property type="match status" value="1"/>
</dbReference>
<name>A0A6I7HLW7_9HYPH</name>
<organism evidence="2 3">
    <name type="scientific">Ciceribacter lividus</name>
    <dbReference type="NCBI Taxonomy" id="1197950"/>
    <lineage>
        <taxon>Bacteria</taxon>
        <taxon>Pseudomonadati</taxon>
        <taxon>Pseudomonadota</taxon>
        <taxon>Alphaproteobacteria</taxon>
        <taxon>Hyphomicrobiales</taxon>
        <taxon>Rhizobiaceae</taxon>
        <taxon>Ciceribacter</taxon>
    </lineage>
</organism>
<accession>A0A6I7HLW7</accession>
<dbReference type="EMBL" id="QPIX01000008">
    <property type="protein sequence ID" value="RCW22644.1"/>
    <property type="molecule type" value="Genomic_DNA"/>
</dbReference>
<protein>
    <recommendedName>
        <fullName evidence="1">DUF1868 domain-containing protein</fullName>
    </recommendedName>
</protein>
<dbReference type="SUPFAM" id="SSF55144">
    <property type="entry name" value="LigT-like"/>
    <property type="match status" value="1"/>
</dbReference>
<evidence type="ECO:0000313" key="3">
    <source>
        <dbReference type="Proteomes" id="UP000252582"/>
    </source>
</evidence>
<dbReference type="Proteomes" id="UP000252582">
    <property type="component" value="Unassembled WGS sequence"/>
</dbReference>
<keyword evidence="3" id="KW-1185">Reference proteome</keyword>
<dbReference type="InterPro" id="IPR009097">
    <property type="entry name" value="Cyclic_Pdiesterase"/>
</dbReference>
<gene>
    <name evidence="2" type="ORF">DFR48_108166</name>
</gene>
<feature type="domain" description="DUF1868" evidence="1">
    <location>
        <begin position="14"/>
        <end position="125"/>
    </location>
</feature>